<comment type="function">
    <text evidence="1">Sigma factors are initiation factors that promote the attachment of RNA polymerase to specific initiation sites and are then released.</text>
</comment>
<keyword evidence="5" id="KW-1185">Reference proteome</keyword>
<dbReference type="KEGG" id="nps:KRR39_02145"/>
<dbReference type="PANTHER" id="PTHR30603:SF60">
    <property type="entry name" value="RNA POLYMERASE SIGMA FACTOR RPOD"/>
    <property type="match status" value="1"/>
</dbReference>
<dbReference type="PANTHER" id="PTHR30603">
    <property type="entry name" value="RNA POLYMERASE SIGMA FACTOR RPO"/>
    <property type="match status" value="1"/>
</dbReference>
<proteinExistence type="inferred from homology"/>
<keyword evidence="1" id="KW-0805">Transcription regulation</keyword>
<dbReference type="PROSITE" id="PS00716">
    <property type="entry name" value="SIGMA70_2"/>
    <property type="match status" value="1"/>
</dbReference>
<dbReference type="GO" id="GO:0003677">
    <property type="term" value="F:DNA binding"/>
    <property type="evidence" value="ECO:0007669"/>
    <property type="project" value="UniProtKB-KW"/>
</dbReference>
<organism evidence="4 5">
    <name type="scientific">Nocardioides panacis</name>
    <dbReference type="NCBI Taxonomy" id="2849501"/>
    <lineage>
        <taxon>Bacteria</taxon>
        <taxon>Bacillati</taxon>
        <taxon>Actinomycetota</taxon>
        <taxon>Actinomycetes</taxon>
        <taxon>Propionibacteriales</taxon>
        <taxon>Nocardioidaceae</taxon>
        <taxon>Nocardioides</taxon>
    </lineage>
</organism>
<sequence length="280" mass="30457">MTVPVHLTSRQERDLVVATEAGDAEACRRLVDAFLPAISAQARHFPIGDGVLREELLQEGVVGLLSAARRYDATRNVPFWAYASFWVRKAMQRLVAELTRPVALSDRAARDLAALVTARSEHLQARGAEPTSDELVRATGLSRPHLEHLELAARTPRSLDQPGLTGDAEGAAALRDQLPDGAAELAFETVLDALERHDVLELTERLGDRERVVVRAHYGIGVPQQTLRQIGDRLGVTAERARQIEVSALGHLRNVLADTRDLDVPAPRGAPGYASGPYAS</sequence>
<evidence type="ECO:0000313" key="4">
    <source>
        <dbReference type="EMBL" id="QWZ08683.1"/>
    </source>
</evidence>
<dbReference type="PROSITE" id="PS00715">
    <property type="entry name" value="SIGMA70_1"/>
    <property type="match status" value="1"/>
</dbReference>
<accession>A0A975SZ65</accession>
<dbReference type="EMBL" id="CP077062">
    <property type="protein sequence ID" value="QWZ08683.1"/>
    <property type="molecule type" value="Genomic_DNA"/>
</dbReference>
<dbReference type="InterPro" id="IPR014284">
    <property type="entry name" value="RNA_pol_sigma-70_dom"/>
</dbReference>
<keyword evidence="1" id="KW-0238">DNA-binding</keyword>
<dbReference type="InterPro" id="IPR007630">
    <property type="entry name" value="RNA_pol_sigma70_r4"/>
</dbReference>
<dbReference type="RefSeq" id="WP_216940338.1">
    <property type="nucleotide sequence ID" value="NZ_CP077062.1"/>
</dbReference>
<keyword evidence="1" id="KW-0731">Sigma factor</keyword>
<evidence type="ECO:0000259" key="2">
    <source>
        <dbReference type="PROSITE" id="PS00715"/>
    </source>
</evidence>
<dbReference type="InterPro" id="IPR050239">
    <property type="entry name" value="Sigma-70_RNA_pol_init_factors"/>
</dbReference>
<dbReference type="AlphaFoldDB" id="A0A975SZ65"/>
<evidence type="ECO:0000259" key="3">
    <source>
        <dbReference type="PROSITE" id="PS00716"/>
    </source>
</evidence>
<keyword evidence="1" id="KW-0804">Transcription</keyword>
<gene>
    <name evidence="4" type="ORF">KRR39_02145</name>
</gene>
<name>A0A975SZ65_9ACTN</name>
<evidence type="ECO:0000313" key="5">
    <source>
        <dbReference type="Proteomes" id="UP000683575"/>
    </source>
</evidence>
<dbReference type="GO" id="GO:0006352">
    <property type="term" value="P:DNA-templated transcription initiation"/>
    <property type="evidence" value="ECO:0007669"/>
    <property type="project" value="InterPro"/>
</dbReference>
<protein>
    <recommendedName>
        <fullName evidence="1">RNA polymerase sigma factor</fullName>
    </recommendedName>
</protein>
<dbReference type="Pfam" id="PF04542">
    <property type="entry name" value="Sigma70_r2"/>
    <property type="match status" value="1"/>
</dbReference>
<dbReference type="NCBIfam" id="TIGR02937">
    <property type="entry name" value="sigma70-ECF"/>
    <property type="match status" value="1"/>
</dbReference>
<dbReference type="Proteomes" id="UP000683575">
    <property type="component" value="Chromosome"/>
</dbReference>
<comment type="similarity">
    <text evidence="1">Belongs to the sigma-70 factor family.</text>
</comment>
<dbReference type="InterPro" id="IPR000943">
    <property type="entry name" value="RNA_pol_sigma70"/>
</dbReference>
<dbReference type="GO" id="GO:0016987">
    <property type="term" value="F:sigma factor activity"/>
    <property type="evidence" value="ECO:0007669"/>
    <property type="project" value="UniProtKB-KW"/>
</dbReference>
<reference evidence="4" key="1">
    <citation type="submission" date="2021-06" db="EMBL/GenBank/DDBJ databases">
        <title>Complete genome sequence of Nocardioides sp. G188.</title>
        <authorList>
            <person name="Im W.-T."/>
        </authorList>
    </citation>
    <scope>NUCLEOTIDE SEQUENCE</scope>
    <source>
        <strain evidence="4">G188</strain>
    </source>
</reference>
<feature type="domain" description="RNA polymerase sigma-70" evidence="2">
    <location>
        <begin position="55"/>
        <end position="68"/>
    </location>
</feature>
<evidence type="ECO:0000256" key="1">
    <source>
        <dbReference type="RuleBase" id="RU362124"/>
    </source>
</evidence>
<feature type="domain" description="RNA polymerase sigma-70" evidence="3">
    <location>
        <begin position="226"/>
        <end position="252"/>
    </location>
</feature>
<dbReference type="InterPro" id="IPR007627">
    <property type="entry name" value="RNA_pol_sigma70_r2"/>
</dbReference>
<dbReference type="Pfam" id="PF04545">
    <property type="entry name" value="Sigma70_r4"/>
    <property type="match status" value="1"/>
</dbReference>